<evidence type="ECO:0000256" key="9">
    <source>
        <dbReference type="PROSITE-ProRule" id="PRU00277"/>
    </source>
</evidence>
<evidence type="ECO:0000256" key="7">
    <source>
        <dbReference type="ARBA" id="ARBA00023235"/>
    </source>
</evidence>
<comment type="catalytic activity">
    <reaction evidence="1 9 10">
        <text>[protein]-peptidylproline (omega=180) = [protein]-peptidylproline (omega=0)</text>
        <dbReference type="Rhea" id="RHEA:16237"/>
        <dbReference type="Rhea" id="RHEA-COMP:10747"/>
        <dbReference type="Rhea" id="RHEA-COMP:10748"/>
        <dbReference type="ChEBI" id="CHEBI:83833"/>
        <dbReference type="ChEBI" id="CHEBI:83834"/>
        <dbReference type="EC" id="5.2.1.8"/>
    </reaction>
</comment>
<proteinExistence type="inferred from homology"/>
<evidence type="ECO:0000256" key="5">
    <source>
        <dbReference type="ARBA" id="ARBA00023110"/>
    </source>
</evidence>
<evidence type="ECO:0000256" key="8">
    <source>
        <dbReference type="ARBA" id="ARBA00037071"/>
    </source>
</evidence>
<dbReference type="Pfam" id="PF00254">
    <property type="entry name" value="FKBP_C"/>
    <property type="match status" value="1"/>
</dbReference>
<dbReference type="PROSITE" id="PS50059">
    <property type="entry name" value="FKBP_PPIASE"/>
    <property type="match status" value="1"/>
</dbReference>
<reference evidence="12" key="1">
    <citation type="journal article" date="2012" name="Science">
        <title>Fermentation, hydrogen, and sulfur metabolism in multiple uncultivated bacterial phyla.</title>
        <authorList>
            <person name="Wrighton K.C."/>
            <person name="Thomas B.C."/>
            <person name="Sharon I."/>
            <person name="Miller C.S."/>
            <person name="Castelle C.J."/>
            <person name="VerBerkmoes N.C."/>
            <person name="Wilkins M.J."/>
            <person name="Hettich R.L."/>
            <person name="Lipton M.S."/>
            <person name="Williams K.H."/>
            <person name="Long P.E."/>
            <person name="Banfield J.F."/>
        </authorList>
    </citation>
    <scope>NUCLEOTIDE SEQUENCE [LARGE SCALE GENOMIC DNA]</scope>
</reference>
<evidence type="ECO:0000256" key="3">
    <source>
        <dbReference type="ARBA" id="ARBA00006577"/>
    </source>
</evidence>
<evidence type="ECO:0000256" key="1">
    <source>
        <dbReference type="ARBA" id="ARBA00000971"/>
    </source>
</evidence>
<comment type="similarity">
    <text evidence="3 10">Belongs to the FKBP-type PPIase family.</text>
</comment>
<dbReference type="InterPro" id="IPR001179">
    <property type="entry name" value="PPIase_FKBP_dom"/>
</dbReference>
<dbReference type="EMBL" id="AMFJ01034360">
    <property type="protein sequence ID" value="EKD29553.1"/>
    <property type="molecule type" value="Genomic_DNA"/>
</dbReference>
<keyword evidence="6" id="KW-0143">Chaperone</keyword>
<accession>K1YB13</accession>
<name>K1YB13_9BACT</name>
<evidence type="ECO:0000256" key="6">
    <source>
        <dbReference type="ARBA" id="ARBA00023186"/>
    </source>
</evidence>
<comment type="function">
    <text evidence="8">Also involved in hydrogenase metallocenter assembly, probably by participating in the nickel insertion step. This function in hydrogenase biosynthesis requires chaperone activity and the presence of the metal-binding domain, but not PPIase activity.</text>
</comment>
<dbReference type="EC" id="5.2.1.8" evidence="10"/>
<dbReference type="AlphaFoldDB" id="K1YB13"/>
<organism evidence="12">
    <name type="scientific">uncultured bacterium</name>
    <name type="common">gcode 4</name>
    <dbReference type="NCBI Taxonomy" id="1234023"/>
    <lineage>
        <taxon>Bacteria</taxon>
        <taxon>environmental samples</taxon>
    </lineage>
</organism>
<dbReference type="GO" id="GO:0042026">
    <property type="term" value="P:protein refolding"/>
    <property type="evidence" value="ECO:0007669"/>
    <property type="project" value="UniProtKB-ARBA"/>
</dbReference>
<dbReference type="PANTHER" id="PTHR47861">
    <property type="entry name" value="FKBP-TYPE PEPTIDYL-PROLYL CIS-TRANS ISOMERASE SLYD"/>
    <property type="match status" value="1"/>
</dbReference>
<protein>
    <recommendedName>
        <fullName evidence="10">Peptidyl-prolyl cis-trans isomerase</fullName>
        <ecNumber evidence="10">5.2.1.8</ecNumber>
    </recommendedName>
</protein>
<dbReference type="GO" id="GO:0003755">
    <property type="term" value="F:peptidyl-prolyl cis-trans isomerase activity"/>
    <property type="evidence" value="ECO:0007669"/>
    <property type="project" value="UniProtKB-UniRule"/>
</dbReference>
<evidence type="ECO:0000256" key="2">
    <source>
        <dbReference type="ARBA" id="ARBA00004496"/>
    </source>
</evidence>
<feature type="domain" description="PPIase FKBP-type" evidence="11">
    <location>
        <begin position="50"/>
        <end position="135"/>
    </location>
</feature>
<dbReference type="InterPro" id="IPR046357">
    <property type="entry name" value="PPIase_dom_sf"/>
</dbReference>
<evidence type="ECO:0000259" key="11">
    <source>
        <dbReference type="PROSITE" id="PS50059"/>
    </source>
</evidence>
<gene>
    <name evidence="12" type="ORF">ACD_78C00360G0001</name>
</gene>
<dbReference type="Gene3D" id="3.10.50.40">
    <property type="match status" value="2"/>
</dbReference>
<keyword evidence="5 9" id="KW-0697">Rotamase</keyword>
<dbReference type="SUPFAM" id="SSF54534">
    <property type="entry name" value="FKBP-like"/>
    <property type="match status" value="2"/>
</dbReference>
<keyword evidence="7 9" id="KW-0413">Isomerase</keyword>
<dbReference type="GO" id="GO:0005737">
    <property type="term" value="C:cytoplasm"/>
    <property type="evidence" value="ECO:0007669"/>
    <property type="project" value="UniProtKB-SubCell"/>
</dbReference>
<dbReference type="PANTHER" id="PTHR47861:SF3">
    <property type="entry name" value="FKBP-TYPE PEPTIDYL-PROLYL CIS-TRANS ISOMERASE SLYD"/>
    <property type="match status" value="1"/>
</dbReference>
<evidence type="ECO:0000256" key="4">
    <source>
        <dbReference type="ARBA" id="ARBA00022490"/>
    </source>
</evidence>
<comment type="caution">
    <text evidence="12">The sequence shown here is derived from an EMBL/GenBank/DDBJ whole genome shotgun (WGS) entry which is preliminary data.</text>
</comment>
<sequence length="297" mass="32228">MKNCPLFIKKNWIAIVSVLIVIGWAVAGYIYFGKSIADTGSTGKTVVSSGDTIGVDYVGRLEDGTIFDSSLEEFAKQMKNYTPGREFKPLEFTVGAGQMIPGFDAGVVGMKLGEKKTLTIAPKDAYGELQEQEVPAKYLQDIFTETVPRENFKDIVTQTVPMSQLGESGKDLVVGKVIDAGNIKAKVTAIEGDNVTVEIDNTGNPFYGKKLAVGLTGEFEGNSVVIKKLTDKEVTIEVNNKANPFYGKKIEVGMEWKSGENTIKIIAVTKENVTIAAGRHELAGKTLTFDIEIKSIK</sequence>
<evidence type="ECO:0000313" key="12">
    <source>
        <dbReference type="EMBL" id="EKD29553.1"/>
    </source>
</evidence>
<evidence type="ECO:0000256" key="10">
    <source>
        <dbReference type="RuleBase" id="RU003915"/>
    </source>
</evidence>
<comment type="subcellular location">
    <subcellularLocation>
        <location evidence="2">Cytoplasm</location>
    </subcellularLocation>
</comment>
<keyword evidence="4" id="KW-0963">Cytoplasm</keyword>